<reference evidence="4" key="1">
    <citation type="submission" date="2021-04" db="EMBL/GenBank/DDBJ databases">
        <title>Draft genome sequence of Xylanibacillus composti strain K13.</title>
        <authorList>
            <person name="Uke A."/>
            <person name="Chhe C."/>
            <person name="Baramee S."/>
            <person name="Kosugi A."/>
        </authorList>
    </citation>
    <scope>NUCLEOTIDE SEQUENCE</scope>
    <source>
        <strain evidence="4">K13</strain>
    </source>
</reference>
<evidence type="ECO:0000259" key="2">
    <source>
        <dbReference type="PROSITE" id="PS51109"/>
    </source>
</evidence>
<dbReference type="RefSeq" id="WP_213413280.1">
    <property type="nucleotide sequence ID" value="NZ_BOVK01000049.1"/>
</dbReference>
<feature type="domain" description="G5" evidence="2">
    <location>
        <begin position="287"/>
        <end position="367"/>
    </location>
</feature>
<dbReference type="AlphaFoldDB" id="A0A8J4M358"/>
<dbReference type="SUPFAM" id="SSF51261">
    <property type="entry name" value="Duplicated hybrid motif"/>
    <property type="match status" value="1"/>
</dbReference>
<sequence>MKEFWGNLGQRLANAVKSAATWTVTYKVRIAACVGTIGLVTVASVAGNAYVERNTIDVWHVYVNEHQAGTVSDPQIIESYVEQRYKQLEEQYPQVHMVLNDEDINFEKETSFKPKTDDDGAIQNLAELLEPKSVGVALKINGETVGIVKDQETADAILNQIKLHFTAADPDEAVRNVRILSEAEAAEAVKKRDSEYESIEFVEEVDVDVVESFDPGQVADPQELVDKLITGDVAPTVYVVKEGDCISCIASKLDISEEEIRAKNPHIENDNIYIGDELDVTILQPHLSVKTEELVEELHDIQYETIYKQDDELKMGKTVVEQQGVNGKQLLTFKLTKINGIEQEQELINKEIIEEATPAIVRRGTKVIPGEGTGSFAWPVSGAKISSSYGMRWGSLHKGIDLTSKNKTIKASDNGKVIHAGEKSGYGNTVIIDHNNGYQTLYAHLKSISVSEGSVVEKGEEIGIMGSTGNSTGVHLHFEVLKNGTAQNPVKYLP</sequence>
<dbReference type="Gene3D" id="3.10.350.10">
    <property type="entry name" value="LysM domain"/>
    <property type="match status" value="1"/>
</dbReference>
<dbReference type="Proteomes" id="UP000677918">
    <property type="component" value="Unassembled WGS sequence"/>
</dbReference>
<dbReference type="Pfam" id="PF01476">
    <property type="entry name" value="LysM"/>
    <property type="match status" value="1"/>
</dbReference>
<dbReference type="PROSITE" id="PS51109">
    <property type="entry name" value="G5"/>
    <property type="match status" value="1"/>
</dbReference>
<keyword evidence="1" id="KW-0732">Signal</keyword>
<accession>A0A8J4M358</accession>
<dbReference type="Pfam" id="PF07501">
    <property type="entry name" value="G5"/>
    <property type="match status" value="1"/>
</dbReference>
<dbReference type="Gene3D" id="2.20.230.10">
    <property type="entry name" value="Resuscitation-promoting factor rpfb"/>
    <property type="match status" value="1"/>
</dbReference>
<evidence type="ECO:0000259" key="3">
    <source>
        <dbReference type="PROSITE" id="PS51782"/>
    </source>
</evidence>
<dbReference type="SMART" id="SM01208">
    <property type="entry name" value="G5"/>
    <property type="match status" value="1"/>
</dbReference>
<evidence type="ECO:0000313" key="5">
    <source>
        <dbReference type="Proteomes" id="UP000677918"/>
    </source>
</evidence>
<organism evidence="4 5">
    <name type="scientific">Xylanibacillus composti</name>
    <dbReference type="NCBI Taxonomy" id="1572762"/>
    <lineage>
        <taxon>Bacteria</taxon>
        <taxon>Bacillati</taxon>
        <taxon>Bacillota</taxon>
        <taxon>Bacilli</taxon>
        <taxon>Bacillales</taxon>
        <taxon>Paenibacillaceae</taxon>
        <taxon>Xylanibacillus</taxon>
    </lineage>
</organism>
<dbReference type="InterPro" id="IPR016047">
    <property type="entry name" value="M23ase_b-sheet_dom"/>
</dbReference>
<gene>
    <name evidence="4" type="ORF">XYCOK13_32830</name>
</gene>
<dbReference type="PROSITE" id="PS51782">
    <property type="entry name" value="LYSM"/>
    <property type="match status" value="1"/>
</dbReference>
<dbReference type="InterPro" id="IPR011098">
    <property type="entry name" value="G5_dom"/>
</dbReference>
<dbReference type="EMBL" id="BOVK01000049">
    <property type="protein sequence ID" value="GIQ70459.1"/>
    <property type="molecule type" value="Genomic_DNA"/>
</dbReference>
<dbReference type="Gene3D" id="2.70.70.10">
    <property type="entry name" value="Glucose Permease (Domain IIA)"/>
    <property type="match status" value="1"/>
</dbReference>
<dbReference type="CDD" id="cd00118">
    <property type="entry name" value="LysM"/>
    <property type="match status" value="1"/>
</dbReference>
<protein>
    <submittedName>
        <fullName evidence="4">Metalloendopeptidase</fullName>
    </submittedName>
</protein>
<dbReference type="PANTHER" id="PTHR21666:SF270">
    <property type="entry name" value="MUREIN HYDROLASE ACTIVATOR ENVC"/>
    <property type="match status" value="1"/>
</dbReference>
<dbReference type="SUPFAM" id="SSF54106">
    <property type="entry name" value="LysM domain"/>
    <property type="match status" value="1"/>
</dbReference>
<feature type="domain" description="LysM" evidence="3">
    <location>
        <begin position="236"/>
        <end position="280"/>
    </location>
</feature>
<dbReference type="SMART" id="SM00257">
    <property type="entry name" value="LysM"/>
    <property type="match status" value="1"/>
</dbReference>
<dbReference type="InterPro" id="IPR036779">
    <property type="entry name" value="LysM_dom_sf"/>
</dbReference>
<dbReference type="PANTHER" id="PTHR21666">
    <property type="entry name" value="PEPTIDASE-RELATED"/>
    <property type="match status" value="1"/>
</dbReference>
<name>A0A8J4M358_9BACL</name>
<keyword evidence="5" id="KW-1185">Reference proteome</keyword>
<dbReference type="InterPro" id="IPR011055">
    <property type="entry name" value="Dup_hybrid_motif"/>
</dbReference>
<dbReference type="InterPro" id="IPR018392">
    <property type="entry name" value="LysM"/>
</dbReference>
<evidence type="ECO:0000313" key="4">
    <source>
        <dbReference type="EMBL" id="GIQ70459.1"/>
    </source>
</evidence>
<evidence type="ECO:0000256" key="1">
    <source>
        <dbReference type="ARBA" id="ARBA00022729"/>
    </source>
</evidence>
<dbReference type="Pfam" id="PF01551">
    <property type="entry name" value="Peptidase_M23"/>
    <property type="match status" value="1"/>
</dbReference>
<comment type="caution">
    <text evidence="4">The sequence shown here is derived from an EMBL/GenBank/DDBJ whole genome shotgun (WGS) entry which is preliminary data.</text>
</comment>
<dbReference type="InterPro" id="IPR050570">
    <property type="entry name" value="Cell_wall_metabolism_enzyme"/>
</dbReference>
<proteinExistence type="predicted"/>
<dbReference type="CDD" id="cd12797">
    <property type="entry name" value="M23_peptidase"/>
    <property type="match status" value="1"/>
</dbReference>
<dbReference type="GO" id="GO:0004222">
    <property type="term" value="F:metalloendopeptidase activity"/>
    <property type="evidence" value="ECO:0007669"/>
    <property type="project" value="TreeGrafter"/>
</dbReference>